<dbReference type="Proteomes" id="UP000799753">
    <property type="component" value="Unassembled WGS sequence"/>
</dbReference>
<protein>
    <recommendedName>
        <fullName evidence="4">Peptidase A1 domain-containing protein</fullName>
    </recommendedName>
</protein>
<evidence type="ECO:0000256" key="1">
    <source>
        <dbReference type="SAM" id="SignalP"/>
    </source>
</evidence>
<keyword evidence="1" id="KW-0732">Signal</keyword>
<dbReference type="AlphaFoldDB" id="A0A6A6RK73"/>
<evidence type="ECO:0008006" key="4">
    <source>
        <dbReference type="Google" id="ProtNLM"/>
    </source>
</evidence>
<feature type="signal peptide" evidence="1">
    <location>
        <begin position="1"/>
        <end position="22"/>
    </location>
</feature>
<evidence type="ECO:0000313" key="3">
    <source>
        <dbReference type="Proteomes" id="UP000799753"/>
    </source>
</evidence>
<sequence>MHTSTFTIFSSILLTATAKILAHSNPSSNDISRYTSTIHLNFTKKFSSASTPSINGSIFSRPLTFPIDTGSTGVLLSASRVPEISKNEGTSGTEFLDSSSHLYYVIVRETMGRSGLAQTRADFLI</sequence>
<accession>A0A6A6RK73</accession>
<gene>
    <name evidence="2" type="ORF">P280DRAFT_474621</name>
</gene>
<dbReference type="EMBL" id="MU006829">
    <property type="protein sequence ID" value="KAF2634438.1"/>
    <property type="molecule type" value="Genomic_DNA"/>
</dbReference>
<evidence type="ECO:0000313" key="2">
    <source>
        <dbReference type="EMBL" id="KAF2634438.1"/>
    </source>
</evidence>
<keyword evidence="3" id="KW-1185">Reference proteome</keyword>
<reference evidence="2" key="1">
    <citation type="journal article" date="2020" name="Stud. Mycol.">
        <title>101 Dothideomycetes genomes: a test case for predicting lifestyles and emergence of pathogens.</title>
        <authorList>
            <person name="Haridas S."/>
            <person name="Albert R."/>
            <person name="Binder M."/>
            <person name="Bloem J."/>
            <person name="Labutti K."/>
            <person name="Salamov A."/>
            <person name="Andreopoulos B."/>
            <person name="Baker S."/>
            <person name="Barry K."/>
            <person name="Bills G."/>
            <person name="Bluhm B."/>
            <person name="Cannon C."/>
            <person name="Castanera R."/>
            <person name="Culley D."/>
            <person name="Daum C."/>
            <person name="Ezra D."/>
            <person name="Gonzalez J."/>
            <person name="Henrissat B."/>
            <person name="Kuo A."/>
            <person name="Liang C."/>
            <person name="Lipzen A."/>
            <person name="Lutzoni F."/>
            <person name="Magnuson J."/>
            <person name="Mondo S."/>
            <person name="Nolan M."/>
            <person name="Ohm R."/>
            <person name="Pangilinan J."/>
            <person name="Park H.-J."/>
            <person name="Ramirez L."/>
            <person name="Alfaro M."/>
            <person name="Sun H."/>
            <person name="Tritt A."/>
            <person name="Yoshinaga Y."/>
            <person name="Zwiers L.-H."/>
            <person name="Turgeon B."/>
            <person name="Goodwin S."/>
            <person name="Spatafora J."/>
            <person name="Crous P."/>
            <person name="Grigoriev I."/>
        </authorList>
    </citation>
    <scope>NUCLEOTIDE SEQUENCE</scope>
    <source>
        <strain evidence="2">CBS 473.64</strain>
    </source>
</reference>
<organism evidence="2 3">
    <name type="scientific">Massarina eburnea CBS 473.64</name>
    <dbReference type="NCBI Taxonomy" id="1395130"/>
    <lineage>
        <taxon>Eukaryota</taxon>
        <taxon>Fungi</taxon>
        <taxon>Dikarya</taxon>
        <taxon>Ascomycota</taxon>
        <taxon>Pezizomycotina</taxon>
        <taxon>Dothideomycetes</taxon>
        <taxon>Pleosporomycetidae</taxon>
        <taxon>Pleosporales</taxon>
        <taxon>Massarineae</taxon>
        <taxon>Massarinaceae</taxon>
        <taxon>Massarina</taxon>
    </lineage>
</organism>
<name>A0A6A6RK73_9PLEO</name>
<proteinExistence type="predicted"/>
<feature type="chain" id="PRO_5025467339" description="Peptidase A1 domain-containing protein" evidence="1">
    <location>
        <begin position="23"/>
        <end position="125"/>
    </location>
</feature>
<dbReference type="OrthoDB" id="5291209at2759"/>